<dbReference type="Pfam" id="PF07811">
    <property type="entry name" value="TadE"/>
    <property type="match status" value="1"/>
</dbReference>
<dbReference type="AlphaFoldDB" id="A0A369VTK8"/>
<keyword evidence="4" id="KW-1185">Reference proteome</keyword>
<accession>A0A369VTK8</accession>
<dbReference type="InterPro" id="IPR012495">
    <property type="entry name" value="TadE-like_dom"/>
</dbReference>
<dbReference type="RefSeq" id="WP_114687250.1">
    <property type="nucleotide sequence ID" value="NZ_QQNB01000002.1"/>
</dbReference>
<feature type="domain" description="TadE-like" evidence="2">
    <location>
        <begin position="15"/>
        <end position="57"/>
    </location>
</feature>
<feature type="transmembrane region" description="Helical" evidence="1">
    <location>
        <begin position="21"/>
        <end position="44"/>
    </location>
</feature>
<sequence length="203" mass="22448">MRNGLPRRLRRDRRGVTVVEFAIVAPVLCLFLVGAFDIAHTLYLQTALEGVVQKAARDATLESGNTVTQQNVIDATVTRQVRELASNVTPQFKRRFYRTFSEAAAATPEDWDDTNGNGTCDAGERYGDANGNMVWDADGGNAGQGGAKDATLYTVSLTFTPFFPLWKMLKRVGWKNSVSATTILRNQPYNDQDSYGATVWRNC</sequence>
<dbReference type="OrthoDB" id="7306064at2"/>
<organism evidence="3 4">
    <name type="scientific">Sphingomonas aracearum</name>
    <dbReference type="NCBI Taxonomy" id="2283317"/>
    <lineage>
        <taxon>Bacteria</taxon>
        <taxon>Pseudomonadati</taxon>
        <taxon>Pseudomonadota</taxon>
        <taxon>Alphaproteobacteria</taxon>
        <taxon>Sphingomonadales</taxon>
        <taxon>Sphingomonadaceae</taxon>
        <taxon>Sphingomonas</taxon>
    </lineage>
</organism>
<evidence type="ECO:0000313" key="4">
    <source>
        <dbReference type="Proteomes" id="UP000253918"/>
    </source>
</evidence>
<keyword evidence="1" id="KW-0812">Transmembrane</keyword>
<dbReference type="Proteomes" id="UP000253918">
    <property type="component" value="Unassembled WGS sequence"/>
</dbReference>
<proteinExistence type="predicted"/>
<gene>
    <name evidence="3" type="ORF">DVW87_07840</name>
</gene>
<protein>
    <submittedName>
        <fullName evidence="3">Pilus assembly protein</fullName>
    </submittedName>
</protein>
<evidence type="ECO:0000256" key="1">
    <source>
        <dbReference type="SAM" id="Phobius"/>
    </source>
</evidence>
<reference evidence="3 4" key="1">
    <citation type="submission" date="2018-07" db="EMBL/GenBank/DDBJ databases">
        <title>a novel species of Sphingomonas isolated from the rhizosphere soil of Araceae plant.</title>
        <authorList>
            <person name="Zhiyong W."/>
            <person name="Qinglan Z."/>
            <person name="Zhiwei F."/>
            <person name="Ding X."/>
            <person name="Gejiao W."/>
            <person name="Shixue Z."/>
        </authorList>
    </citation>
    <scope>NUCLEOTIDE SEQUENCE [LARGE SCALE GENOMIC DNA]</scope>
    <source>
        <strain evidence="3 4">WZY 27</strain>
    </source>
</reference>
<evidence type="ECO:0000259" key="2">
    <source>
        <dbReference type="Pfam" id="PF07811"/>
    </source>
</evidence>
<comment type="caution">
    <text evidence="3">The sequence shown here is derived from an EMBL/GenBank/DDBJ whole genome shotgun (WGS) entry which is preliminary data.</text>
</comment>
<evidence type="ECO:0000313" key="3">
    <source>
        <dbReference type="EMBL" id="RDE05179.1"/>
    </source>
</evidence>
<keyword evidence="1" id="KW-0472">Membrane</keyword>
<dbReference type="EMBL" id="QQNB01000002">
    <property type="protein sequence ID" value="RDE05179.1"/>
    <property type="molecule type" value="Genomic_DNA"/>
</dbReference>
<name>A0A369VTK8_9SPHN</name>
<keyword evidence="1" id="KW-1133">Transmembrane helix</keyword>